<accession>A0A9P8KU80</accession>
<feature type="region of interest" description="Disordered" evidence="4">
    <location>
        <begin position="313"/>
        <end position="428"/>
    </location>
</feature>
<evidence type="ECO:0000313" key="7">
    <source>
        <dbReference type="Proteomes" id="UP000698800"/>
    </source>
</evidence>
<keyword evidence="2" id="KW-0804">Transcription</keyword>
<feature type="compositionally biased region" description="Polar residues" evidence="4">
    <location>
        <begin position="319"/>
        <end position="364"/>
    </location>
</feature>
<dbReference type="GO" id="GO:0000978">
    <property type="term" value="F:RNA polymerase II cis-regulatory region sequence-specific DNA binding"/>
    <property type="evidence" value="ECO:0007669"/>
    <property type="project" value="TreeGrafter"/>
</dbReference>
<evidence type="ECO:0000256" key="1">
    <source>
        <dbReference type="ARBA" id="ARBA00023125"/>
    </source>
</evidence>
<dbReference type="GO" id="GO:0005634">
    <property type="term" value="C:nucleus"/>
    <property type="evidence" value="ECO:0007669"/>
    <property type="project" value="UniProtKB-UniRule"/>
</dbReference>
<dbReference type="Pfam" id="PF00505">
    <property type="entry name" value="HMG_box"/>
    <property type="match status" value="1"/>
</dbReference>
<keyword evidence="3" id="KW-0539">Nucleus</keyword>
<dbReference type="SUPFAM" id="SSF47095">
    <property type="entry name" value="HMG-box"/>
    <property type="match status" value="1"/>
</dbReference>
<dbReference type="InterPro" id="IPR009071">
    <property type="entry name" value="HMG_box_dom"/>
</dbReference>
<feature type="compositionally biased region" description="Basic residues" evidence="4">
    <location>
        <begin position="92"/>
        <end position="103"/>
    </location>
</feature>
<dbReference type="InterPro" id="IPR036910">
    <property type="entry name" value="HMG_box_dom_sf"/>
</dbReference>
<dbReference type="Proteomes" id="UP000698800">
    <property type="component" value="Unassembled WGS sequence"/>
</dbReference>
<gene>
    <name evidence="6" type="ORF">FGG08_007180</name>
</gene>
<dbReference type="OrthoDB" id="6247875at2759"/>
<dbReference type="GO" id="GO:0001228">
    <property type="term" value="F:DNA-binding transcription activator activity, RNA polymerase II-specific"/>
    <property type="evidence" value="ECO:0007669"/>
    <property type="project" value="TreeGrafter"/>
</dbReference>
<comment type="caution">
    <text evidence="6">The sequence shown here is derived from an EMBL/GenBank/DDBJ whole genome shotgun (WGS) entry which is preliminary data.</text>
</comment>
<dbReference type="EMBL" id="JAGHQL010000257">
    <property type="protein sequence ID" value="KAH0534223.1"/>
    <property type="molecule type" value="Genomic_DNA"/>
</dbReference>
<keyword evidence="1 3" id="KW-0238">DNA-binding</keyword>
<dbReference type="PANTHER" id="PTHR10270:SF161">
    <property type="entry name" value="SEX-DETERMINING REGION Y PROTEIN"/>
    <property type="match status" value="1"/>
</dbReference>
<dbReference type="PANTHER" id="PTHR10270">
    <property type="entry name" value="SOX TRANSCRIPTION FACTOR"/>
    <property type="match status" value="1"/>
</dbReference>
<dbReference type="CDD" id="cd01389">
    <property type="entry name" value="HMG-box_ROX1-like"/>
    <property type="match status" value="1"/>
</dbReference>
<dbReference type="PROSITE" id="PS50118">
    <property type="entry name" value="HMG_BOX_2"/>
    <property type="match status" value="1"/>
</dbReference>
<dbReference type="GO" id="GO:0030154">
    <property type="term" value="P:cell differentiation"/>
    <property type="evidence" value="ECO:0007669"/>
    <property type="project" value="TreeGrafter"/>
</dbReference>
<feature type="DNA-binding region" description="HMG box" evidence="3">
    <location>
        <begin position="111"/>
        <end position="195"/>
    </location>
</feature>
<organism evidence="6 7">
    <name type="scientific">Glutinoglossum americanum</name>
    <dbReference type="NCBI Taxonomy" id="1670608"/>
    <lineage>
        <taxon>Eukaryota</taxon>
        <taxon>Fungi</taxon>
        <taxon>Dikarya</taxon>
        <taxon>Ascomycota</taxon>
        <taxon>Pezizomycotina</taxon>
        <taxon>Geoglossomycetes</taxon>
        <taxon>Geoglossales</taxon>
        <taxon>Geoglossaceae</taxon>
        <taxon>Glutinoglossum</taxon>
    </lineage>
</organism>
<keyword evidence="7" id="KW-1185">Reference proteome</keyword>
<evidence type="ECO:0000256" key="4">
    <source>
        <dbReference type="SAM" id="MobiDB-lite"/>
    </source>
</evidence>
<evidence type="ECO:0000256" key="2">
    <source>
        <dbReference type="ARBA" id="ARBA00023163"/>
    </source>
</evidence>
<evidence type="ECO:0000313" key="6">
    <source>
        <dbReference type="EMBL" id="KAH0534223.1"/>
    </source>
</evidence>
<sequence length="518" mass="55172">MDSLGNQGILTIMQRFSAFTSCAATLTLDQESGTLRITRGAAAGSTNLQGIMEGVMLGVAPNLQVPTAPQLASATPLPTPVFTPTLDAKSKVTPRKAPRKTPTKHQPSEKVPRPPNAFILYRKHHHPQVKADNPGVHNNTICRAHVSLFLPPSNEFLAIILGRQWQNETEQVRAHFKALSDEIKRKHYLDHPEYQYQPRKPSELKRRTSRRKAIDLTAIPKAVPTLLQPNTPGTPARGTVQTEALTVSQSPPIPIPDSEGPLELENVVSTGFAAGRYLGRPEEVFGNASAAVAEPTNNAHKNATNFAPAAANFKPATIGNPSNNQSGSTSSDPAANQALSSTQRFSTNAGTAASETLGNAQGNVTSSSPAASQTSGSAQGDAISSGTAANQTPGSAQENLQNGGVASVTSNGMHGVGNGSRPIPKLTENQHGGVQLTLPYEGDEEFLAQLLGNWNRMHPMPPFGDLPHGVHPVTITQTDESFNLLDRDVLLVNWGELAVQAQEDLLQDEQDFLKAFTG</sequence>
<dbReference type="AlphaFoldDB" id="A0A9P8KU80"/>
<protein>
    <recommendedName>
        <fullName evidence="5">HMG box domain-containing protein</fullName>
    </recommendedName>
</protein>
<dbReference type="SMART" id="SM00398">
    <property type="entry name" value="HMG"/>
    <property type="match status" value="1"/>
</dbReference>
<evidence type="ECO:0000256" key="3">
    <source>
        <dbReference type="PROSITE-ProRule" id="PRU00267"/>
    </source>
</evidence>
<feature type="compositionally biased region" description="Low complexity" evidence="4">
    <location>
        <begin position="365"/>
        <end position="380"/>
    </location>
</feature>
<evidence type="ECO:0000259" key="5">
    <source>
        <dbReference type="PROSITE" id="PS50118"/>
    </source>
</evidence>
<name>A0A9P8KU80_9PEZI</name>
<feature type="compositionally biased region" description="Polar residues" evidence="4">
    <location>
        <begin position="382"/>
        <end position="412"/>
    </location>
</feature>
<dbReference type="GO" id="GO:0000122">
    <property type="term" value="P:negative regulation of transcription by RNA polymerase II"/>
    <property type="evidence" value="ECO:0007669"/>
    <property type="project" value="TreeGrafter"/>
</dbReference>
<feature type="domain" description="HMG box" evidence="5">
    <location>
        <begin position="111"/>
        <end position="195"/>
    </location>
</feature>
<dbReference type="Gene3D" id="1.10.30.10">
    <property type="entry name" value="High mobility group box domain"/>
    <property type="match status" value="1"/>
</dbReference>
<dbReference type="InterPro" id="IPR050140">
    <property type="entry name" value="SRY-related_HMG-box_TF-like"/>
</dbReference>
<reference evidence="6" key="1">
    <citation type="submission" date="2021-03" db="EMBL/GenBank/DDBJ databases">
        <title>Comparative genomics and phylogenomic investigation of the class Geoglossomycetes provide insights into ecological specialization and systematics.</title>
        <authorList>
            <person name="Melie T."/>
            <person name="Pirro S."/>
            <person name="Miller A.N."/>
            <person name="Quandt A."/>
        </authorList>
    </citation>
    <scope>NUCLEOTIDE SEQUENCE</scope>
    <source>
        <strain evidence="6">GBOQ0MN5Z8</strain>
    </source>
</reference>
<proteinExistence type="predicted"/>
<feature type="region of interest" description="Disordered" evidence="4">
    <location>
        <begin position="82"/>
        <end position="114"/>
    </location>
</feature>